<accession>A0A0M0J902</accession>
<keyword evidence="9 11" id="KW-0472">Membrane</keyword>
<organism evidence="12 13">
    <name type="scientific">Chrysochromulina tobinii</name>
    <dbReference type="NCBI Taxonomy" id="1460289"/>
    <lineage>
        <taxon>Eukaryota</taxon>
        <taxon>Haptista</taxon>
        <taxon>Haptophyta</taxon>
        <taxon>Prymnesiophyceae</taxon>
        <taxon>Prymnesiales</taxon>
        <taxon>Chrysochromulinaceae</taxon>
        <taxon>Chrysochromulina</taxon>
    </lineage>
</organism>
<keyword evidence="5 11" id="KW-0812">Transmembrane</keyword>
<dbReference type="GO" id="GO:0016020">
    <property type="term" value="C:membrane"/>
    <property type="evidence" value="ECO:0007669"/>
    <property type="project" value="UniProtKB-SubCell"/>
</dbReference>
<evidence type="ECO:0000313" key="13">
    <source>
        <dbReference type="Proteomes" id="UP000037460"/>
    </source>
</evidence>
<dbReference type="InterPro" id="IPR001425">
    <property type="entry name" value="Arc/bac/fun_rhodopsins"/>
</dbReference>
<dbReference type="AlphaFoldDB" id="A0A0M0J902"/>
<keyword evidence="6" id="KW-0681">Retinal protein</keyword>
<dbReference type="EMBL" id="JWZX01003246">
    <property type="protein sequence ID" value="KOO22837.1"/>
    <property type="molecule type" value="Genomic_DNA"/>
</dbReference>
<keyword evidence="7 11" id="KW-1133">Transmembrane helix</keyword>
<dbReference type="InterPro" id="IPR018229">
    <property type="entry name" value="Rhodopsin_retinal_BS"/>
</dbReference>
<evidence type="ECO:0000256" key="11">
    <source>
        <dbReference type="SAM" id="Phobius"/>
    </source>
</evidence>
<comment type="similarity">
    <text evidence="2">Belongs to the archaeal/bacterial/fungal opsin family.</text>
</comment>
<dbReference type="PRINTS" id="PR00251">
    <property type="entry name" value="BACTRLOPSIN"/>
</dbReference>
<dbReference type="GO" id="GO:0005216">
    <property type="term" value="F:monoatomic ion channel activity"/>
    <property type="evidence" value="ECO:0007669"/>
    <property type="project" value="InterPro"/>
</dbReference>
<comment type="caution">
    <text evidence="12">The sequence shown here is derived from an EMBL/GenBank/DDBJ whole genome shotgun (WGS) entry which is preliminary data.</text>
</comment>
<dbReference type="Gene3D" id="1.20.1070.10">
    <property type="entry name" value="Rhodopsin 7-helix transmembrane proteins"/>
    <property type="match status" value="1"/>
</dbReference>
<dbReference type="PANTHER" id="PTHR28286:SF2">
    <property type="entry name" value="BACTERIORHODOPSIN _OPSIN, NOPA (EUROFUNG)"/>
    <property type="match status" value="1"/>
</dbReference>
<dbReference type="OrthoDB" id="10261467at2759"/>
<evidence type="ECO:0000313" key="12">
    <source>
        <dbReference type="EMBL" id="KOO22837.1"/>
    </source>
</evidence>
<feature type="transmembrane region" description="Helical" evidence="11">
    <location>
        <begin position="126"/>
        <end position="143"/>
    </location>
</feature>
<keyword evidence="10" id="KW-0675">Receptor</keyword>
<evidence type="ECO:0000256" key="7">
    <source>
        <dbReference type="ARBA" id="ARBA00022989"/>
    </source>
</evidence>
<evidence type="ECO:0000256" key="3">
    <source>
        <dbReference type="ARBA" id="ARBA00022543"/>
    </source>
</evidence>
<evidence type="ECO:0000256" key="10">
    <source>
        <dbReference type="ARBA" id="ARBA00023170"/>
    </source>
</evidence>
<feature type="transmembrane region" description="Helical" evidence="11">
    <location>
        <begin position="100"/>
        <end position="119"/>
    </location>
</feature>
<evidence type="ECO:0000256" key="5">
    <source>
        <dbReference type="ARBA" id="ARBA00022692"/>
    </source>
</evidence>
<evidence type="ECO:0000256" key="6">
    <source>
        <dbReference type="ARBA" id="ARBA00022925"/>
    </source>
</evidence>
<dbReference type="Pfam" id="PF01036">
    <property type="entry name" value="Bac_rhodopsin"/>
    <property type="match status" value="1"/>
</dbReference>
<dbReference type="CDD" id="cd15242">
    <property type="entry name" value="7tm_Proteorhodopsin"/>
    <property type="match status" value="1"/>
</dbReference>
<dbReference type="SUPFAM" id="SSF81321">
    <property type="entry name" value="Family A G protein-coupled receptor-like"/>
    <property type="match status" value="1"/>
</dbReference>
<dbReference type="GO" id="GO:0007602">
    <property type="term" value="P:phototransduction"/>
    <property type="evidence" value="ECO:0007669"/>
    <property type="project" value="UniProtKB-KW"/>
</dbReference>
<keyword evidence="4" id="KW-0716">Sensory transduction</keyword>
<name>A0A0M0J902_9EUKA</name>
<feature type="transmembrane region" description="Helical" evidence="11">
    <location>
        <begin position="192"/>
        <end position="212"/>
    </location>
</feature>
<dbReference type="PANTHER" id="PTHR28286">
    <property type="match status" value="1"/>
</dbReference>
<keyword evidence="8" id="KW-0157">Chromophore</keyword>
<keyword evidence="13" id="KW-1185">Reference proteome</keyword>
<dbReference type="PROSITE" id="PS00950">
    <property type="entry name" value="BACTERIAL_OPSIN_1"/>
    <property type="match status" value="1"/>
</dbReference>
<evidence type="ECO:0000256" key="8">
    <source>
        <dbReference type="ARBA" id="ARBA00022991"/>
    </source>
</evidence>
<dbReference type="GO" id="GO:0009881">
    <property type="term" value="F:photoreceptor activity"/>
    <property type="evidence" value="ECO:0007669"/>
    <property type="project" value="UniProtKB-KW"/>
</dbReference>
<evidence type="ECO:0000256" key="2">
    <source>
        <dbReference type="ARBA" id="ARBA00008130"/>
    </source>
</evidence>
<proteinExistence type="inferred from homology"/>
<evidence type="ECO:0000256" key="4">
    <source>
        <dbReference type="ARBA" id="ARBA00022606"/>
    </source>
</evidence>
<protein>
    <submittedName>
        <fullName evidence="12">Rhodopsin</fullName>
    </submittedName>
</protein>
<gene>
    <name evidence="12" type="ORF">Ctob_004469</name>
</gene>
<feature type="transmembrane region" description="Helical" evidence="11">
    <location>
        <begin position="45"/>
        <end position="61"/>
    </location>
</feature>
<reference evidence="13" key="1">
    <citation type="journal article" date="2015" name="PLoS Genet.">
        <title>Genome Sequence and Transcriptome Analyses of Chrysochromulina tobin: Metabolic Tools for Enhanced Algal Fitness in the Prominent Order Prymnesiales (Haptophyceae).</title>
        <authorList>
            <person name="Hovde B.T."/>
            <person name="Deodato C.R."/>
            <person name="Hunsperger H.M."/>
            <person name="Ryken S.A."/>
            <person name="Yost W."/>
            <person name="Jha R.K."/>
            <person name="Patterson J."/>
            <person name="Monnat R.J. Jr."/>
            <person name="Barlow S.B."/>
            <person name="Starkenburg S.R."/>
            <person name="Cattolico R.A."/>
        </authorList>
    </citation>
    <scope>NUCLEOTIDE SEQUENCE</scope>
    <source>
        <strain evidence="13">CCMP291</strain>
    </source>
</reference>
<dbReference type="SMART" id="SM01021">
    <property type="entry name" value="Bac_rhodopsin"/>
    <property type="match status" value="1"/>
</dbReference>
<sequence>MMFPVTAGQFDLVYNALSFTLASMMASTIFFWIRMGSVSEKYKSAMTITGLVTFIAAYHYIRIFNSWNESYHYPEAADGVVQDPVITGQPFNDAYRYMDWMLTVPLLMIEIIFVMGLSPEETAAKATSLGVAAGLMIVLGYPGELIIEGDLNVRWMWWTLAMIPFLYVVHTLLIGLQGAIKEEKNEEVAKKLNMVCWATVVSWCTYPIVYVFPMLGLDGPSAVVAIQLGYCVSDIISKCGVGFLIYNITIAKSNPEGYAQVH</sequence>
<feature type="transmembrane region" description="Helical" evidence="11">
    <location>
        <begin position="155"/>
        <end position="180"/>
    </location>
</feature>
<dbReference type="Proteomes" id="UP000037460">
    <property type="component" value="Unassembled WGS sequence"/>
</dbReference>
<keyword evidence="3" id="KW-0600">Photoreceptor protein</keyword>
<feature type="transmembrane region" description="Helical" evidence="11">
    <location>
        <begin position="224"/>
        <end position="246"/>
    </location>
</feature>
<evidence type="ECO:0000256" key="9">
    <source>
        <dbReference type="ARBA" id="ARBA00023136"/>
    </source>
</evidence>
<feature type="transmembrane region" description="Helical" evidence="11">
    <location>
        <begin position="12"/>
        <end position="33"/>
    </location>
</feature>
<evidence type="ECO:0000256" key="1">
    <source>
        <dbReference type="ARBA" id="ARBA00004141"/>
    </source>
</evidence>
<comment type="subcellular location">
    <subcellularLocation>
        <location evidence="1">Membrane</location>
        <topology evidence="1">Multi-pass membrane protein</topology>
    </subcellularLocation>
</comment>